<evidence type="ECO:0000313" key="11">
    <source>
        <dbReference type="Proteomes" id="UP000281647"/>
    </source>
</evidence>
<keyword evidence="5 8" id="KW-0479">Metal-binding</keyword>
<dbReference type="InterPro" id="IPR008168">
    <property type="entry name" value="Cyt_C_IC"/>
</dbReference>
<dbReference type="PRINTS" id="PR00605">
    <property type="entry name" value="CYTCHROMECIC"/>
</dbReference>
<evidence type="ECO:0000256" key="5">
    <source>
        <dbReference type="ARBA" id="ARBA00022723"/>
    </source>
</evidence>
<dbReference type="InterPro" id="IPR036909">
    <property type="entry name" value="Cyt_c-like_dom_sf"/>
</dbReference>
<dbReference type="PANTHER" id="PTHR33751">
    <property type="entry name" value="CBB3-TYPE CYTOCHROME C OXIDASE SUBUNIT FIXP"/>
    <property type="match status" value="1"/>
</dbReference>
<dbReference type="Pfam" id="PF13442">
    <property type="entry name" value="Cytochrome_CBB3"/>
    <property type="match status" value="1"/>
</dbReference>
<proteinExistence type="predicted"/>
<dbReference type="PROSITE" id="PS51007">
    <property type="entry name" value="CYTC"/>
    <property type="match status" value="3"/>
</dbReference>
<evidence type="ECO:0000259" key="9">
    <source>
        <dbReference type="PROSITE" id="PS51007"/>
    </source>
</evidence>
<comment type="caution">
    <text evidence="10">The sequence shown here is derived from an EMBL/GenBank/DDBJ whole genome shotgun (WGS) entry which is preliminary data.</text>
</comment>
<dbReference type="RefSeq" id="WP_128628804.1">
    <property type="nucleotide sequence ID" value="NZ_RKST01000061.1"/>
</dbReference>
<evidence type="ECO:0000256" key="6">
    <source>
        <dbReference type="ARBA" id="ARBA00022982"/>
    </source>
</evidence>
<evidence type="ECO:0000256" key="8">
    <source>
        <dbReference type="PROSITE-ProRule" id="PRU00433"/>
    </source>
</evidence>
<feature type="domain" description="Cytochrome c" evidence="9">
    <location>
        <begin position="261"/>
        <end position="350"/>
    </location>
</feature>
<evidence type="ECO:0000256" key="1">
    <source>
        <dbReference type="ARBA" id="ARBA00001926"/>
    </source>
</evidence>
<evidence type="ECO:0000256" key="2">
    <source>
        <dbReference type="ARBA" id="ARBA00022448"/>
    </source>
</evidence>
<dbReference type="PANTHER" id="PTHR33751:SF9">
    <property type="entry name" value="CYTOCHROME C4"/>
    <property type="match status" value="1"/>
</dbReference>
<keyword evidence="4" id="KW-0679">Respiratory chain</keyword>
<keyword evidence="6" id="KW-0249">Electron transport</keyword>
<dbReference type="SUPFAM" id="SSF46626">
    <property type="entry name" value="Cytochrome c"/>
    <property type="match status" value="3"/>
</dbReference>
<dbReference type="OrthoDB" id="9773456at2"/>
<evidence type="ECO:0000256" key="7">
    <source>
        <dbReference type="ARBA" id="ARBA00023004"/>
    </source>
</evidence>
<comment type="cofactor">
    <cofactor evidence="1">
        <name>heme c</name>
        <dbReference type="ChEBI" id="CHEBI:61717"/>
    </cofactor>
</comment>
<organism evidence="10 11">
    <name type="scientific">Borborobacter arsenicus</name>
    <dbReference type="NCBI Taxonomy" id="1851146"/>
    <lineage>
        <taxon>Bacteria</taxon>
        <taxon>Pseudomonadati</taxon>
        <taxon>Pseudomonadota</taxon>
        <taxon>Alphaproteobacteria</taxon>
        <taxon>Hyphomicrobiales</taxon>
        <taxon>Phyllobacteriaceae</taxon>
        <taxon>Borborobacter</taxon>
    </lineage>
</organism>
<dbReference type="InterPro" id="IPR050597">
    <property type="entry name" value="Cytochrome_c_Oxidase_Subunit"/>
</dbReference>
<sequence>MKPRSSLVLAGLATLPFAAVLVAWLGIFNVAASTGHWPITNWFLHFAMRSSVRTYAFGITVPDLRKTGLLQPAAAHFDTGCAFCHGAPGMVPSPAALAMLPPPPYLVHKVGEWTDAQLFRIIRHGVRYTGMPAWPALERTDEIWGMVAFLRRLPSLDAEGYRRLVEEPSVRDRPSAFDAAIARCARCHGRDGIGRDEAVPVIAGQSSAYLIGSLRAYVEGKRPSGMMEVALSQTDASILDMLARYYAGQPLPAKPVGADPVSAARGREIAEQGLPGKSVPACLGCHGGSRKNPAYPKIVGQKRAYLEAQLRLFAESRRGGTDYAHIMTKVAGKLSEKDIEDVATYLTSIK</sequence>
<dbReference type="GO" id="GO:0005506">
    <property type="term" value="F:iron ion binding"/>
    <property type="evidence" value="ECO:0007669"/>
    <property type="project" value="InterPro"/>
</dbReference>
<protein>
    <submittedName>
        <fullName evidence="10">C-type cytochrome</fullName>
    </submittedName>
</protein>
<reference evidence="10 11" key="1">
    <citation type="submission" date="2018-11" db="EMBL/GenBank/DDBJ databases">
        <title>Pseudaminobacter arsenicus sp. nov., an arsenic-resistant bacterium isolated from arsenic-rich aquifers.</title>
        <authorList>
            <person name="Mu Y."/>
        </authorList>
    </citation>
    <scope>NUCLEOTIDE SEQUENCE [LARGE SCALE GENOMIC DNA]</scope>
    <source>
        <strain evidence="10 11">CB3</strain>
    </source>
</reference>
<accession>A0A432UZ71</accession>
<dbReference type="GO" id="GO:0020037">
    <property type="term" value="F:heme binding"/>
    <property type="evidence" value="ECO:0007669"/>
    <property type="project" value="InterPro"/>
</dbReference>
<evidence type="ECO:0000256" key="3">
    <source>
        <dbReference type="ARBA" id="ARBA00022617"/>
    </source>
</evidence>
<name>A0A432UZ71_9HYPH</name>
<dbReference type="Proteomes" id="UP000281647">
    <property type="component" value="Unassembled WGS sequence"/>
</dbReference>
<dbReference type="GO" id="GO:0009055">
    <property type="term" value="F:electron transfer activity"/>
    <property type="evidence" value="ECO:0007669"/>
    <property type="project" value="InterPro"/>
</dbReference>
<dbReference type="Pfam" id="PF00034">
    <property type="entry name" value="Cytochrom_C"/>
    <property type="match status" value="1"/>
</dbReference>
<feature type="domain" description="Cytochrome c" evidence="9">
    <location>
        <begin position="168"/>
        <end position="250"/>
    </location>
</feature>
<gene>
    <name evidence="10" type="ORF">EET67_24555</name>
</gene>
<dbReference type="InterPro" id="IPR009056">
    <property type="entry name" value="Cyt_c-like_dom"/>
</dbReference>
<keyword evidence="7 8" id="KW-0408">Iron</keyword>
<dbReference type="Gene3D" id="1.10.760.10">
    <property type="entry name" value="Cytochrome c-like domain"/>
    <property type="match status" value="3"/>
</dbReference>
<keyword evidence="3 8" id="KW-0349">Heme</keyword>
<evidence type="ECO:0000313" key="10">
    <source>
        <dbReference type="EMBL" id="RUM95209.1"/>
    </source>
</evidence>
<feature type="domain" description="Cytochrome c" evidence="9">
    <location>
        <begin position="68"/>
        <end position="154"/>
    </location>
</feature>
<evidence type="ECO:0000256" key="4">
    <source>
        <dbReference type="ARBA" id="ARBA00022660"/>
    </source>
</evidence>
<keyword evidence="2" id="KW-0813">Transport</keyword>
<dbReference type="AlphaFoldDB" id="A0A432UZ71"/>
<keyword evidence="11" id="KW-1185">Reference proteome</keyword>
<dbReference type="EMBL" id="RKST01000061">
    <property type="protein sequence ID" value="RUM95209.1"/>
    <property type="molecule type" value="Genomic_DNA"/>
</dbReference>